<reference evidence="4 5" key="1">
    <citation type="journal article" date="2007" name="Appl. Environ. Microbiol.">
        <title>Rhizobial factors required for stem nodule maturation and maintenance in Sesbania rostrata-Azorhizobium caulinodans ORS571 symbiosis.</title>
        <authorList>
            <person name="Suzuki S."/>
            <person name="Aono T."/>
            <person name="Lee KB."/>
            <person name="Suzuki T."/>
            <person name="Liu CT."/>
            <person name="Miwa H."/>
            <person name="Wakao S."/>
            <person name="Iki T."/>
            <person name="Oyaizu H."/>
        </authorList>
    </citation>
    <scope>NUCLEOTIDE SEQUENCE [LARGE SCALE GENOMIC DNA]</scope>
    <source>
        <strain evidence="5">ATCC 43989 / DSM 5975 / JCM 20966 / LMG 6465 / NBRC 14845 / NCIMB 13405 / ORS 571</strain>
    </source>
</reference>
<dbReference type="eggNOG" id="COG1309">
    <property type="taxonomic scope" value="Bacteria"/>
</dbReference>
<protein>
    <submittedName>
        <fullName evidence="4">Putative transcriptional regulator</fullName>
    </submittedName>
</protein>
<evidence type="ECO:0000313" key="5">
    <source>
        <dbReference type="Proteomes" id="UP000000270"/>
    </source>
</evidence>
<dbReference type="InterPro" id="IPR036271">
    <property type="entry name" value="Tet_transcr_reg_TetR-rel_C_sf"/>
</dbReference>
<evidence type="ECO:0000256" key="1">
    <source>
        <dbReference type="ARBA" id="ARBA00023125"/>
    </source>
</evidence>
<dbReference type="Pfam" id="PF00440">
    <property type="entry name" value="TetR_N"/>
    <property type="match status" value="1"/>
</dbReference>
<reference evidence="4 5" key="4">
    <citation type="journal article" date="2009" name="Appl. Environ. Microbiol.">
        <title>Comparative genome-wide transcriptional profiling of Azorhizobium caulinodans ORS571 grown under free-living and symbiotic conditions.</title>
        <authorList>
            <person name="Tsukada S."/>
            <person name="Aono T."/>
            <person name="Akiba N."/>
            <person name="Lee KB."/>
            <person name="Liu CT."/>
            <person name="Toyazaki H."/>
            <person name="Oyaizu H."/>
        </authorList>
    </citation>
    <scope>NUCLEOTIDE SEQUENCE [LARGE SCALE GENOMIC DNA]</scope>
    <source>
        <strain evidence="5">ATCC 43989 / DSM 5975 / JCM 20966 / LMG 6465 / NBRC 14845 / NCIMB 13405 / ORS 571</strain>
    </source>
</reference>
<dbReference type="EMBL" id="AP009384">
    <property type="protein sequence ID" value="BAF90387.1"/>
    <property type="molecule type" value="Genomic_DNA"/>
</dbReference>
<dbReference type="AlphaFoldDB" id="A8HW39"/>
<dbReference type="InterPro" id="IPR009057">
    <property type="entry name" value="Homeodomain-like_sf"/>
</dbReference>
<keyword evidence="5" id="KW-1185">Reference proteome</keyword>
<dbReference type="InterPro" id="IPR041678">
    <property type="entry name" value="TetR_C_16"/>
</dbReference>
<keyword evidence="1 2" id="KW-0238">DNA-binding</keyword>
<dbReference type="InterPro" id="IPR001647">
    <property type="entry name" value="HTH_TetR"/>
</dbReference>
<dbReference type="Pfam" id="PF17920">
    <property type="entry name" value="TetR_C_16"/>
    <property type="match status" value="1"/>
</dbReference>
<feature type="domain" description="HTH tetR-type" evidence="3">
    <location>
        <begin position="39"/>
        <end position="99"/>
    </location>
</feature>
<sequence>MLDLGQRPLCSASLVLRPRGILGGRNPMLEHGTTAKRSDLAREAALAAAVRRFSQQSYDQVGLRQVAADASLDVARVHRLFGSKEALFAACVRRAFGGWNWTSTDGRSLAQEIAQDLLVEREAPEGDPLQMLVRSVSDPHAGPILRAWCEESFLEPVARILRSGGRPVSEAEVAERVALVAACCFGIAVMRKVMAVPALAKADASALSRRIEHLLSCPLVIEEAPHSSPEILEPAS</sequence>
<feature type="DNA-binding region" description="H-T-H motif" evidence="2">
    <location>
        <begin position="62"/>
        <end position="81"/>
    </location>
</feature>
<reference evidence="5" key="2">
    <citation type="submission" date="2007-04" db="EMBL/GenBank/DDBJ databases">
        <title>Complete genome sequence of the nitrogen-fixing bacterium Azorhizobium caulinodans ORS571.</title>
        <authorList>
            <person name="Lee K.B."/>
            <person name="Backer P.D."/>
            <person name="Aono T."/>
            <person name="Liu C.T."/>
            <person name="Suzuki S."/>
            <person name="Suzuki T."/>
            <person name="Kaneko T."/>
            <person name="Yamada M."/>
            <person name="Tabata S."/>
            <person name="Kupfer D.M."/>
            <person name="Najar F.Z."/>
            <person name="Wiley G.B."/>
            <person name="Roe B."/>
            <person name="Binnewies T."/>
            <person name="Ussery D."/>
            <person name="Vereecke D."/>
            <person name="Gevers D."/>
            <person name="Holsters M."/>
            <person name="Oyaizu H."/>
        </authorList>
    </citation>
    <scope>NUCLEOTIDE SEQUENCE [LARGE SCALE GENOMIC DNA]</scope>
    <source>
        <strain evidence="5">ATCC 43989 / DSM 5975 / JCM 20966 / LMG 6465 / NBRC 14845 / NCIMB 13405 / ORS 571</strain>
    </source>
</reference>
<organism evidence="4 5">
    <name type="scientific">Azorhizobium caulinodans (strain ATCC 43989 / DSM 5975 / JCM 20966 / LMG 6465 / NBRC 14845 / NCIMB 13405 / ORS 571)</name>
    <dbReference type="NCBI Taxonomy" id="438753"/>
    <lineage>
        <taxon>Bacteria</taxon>
        <taxon>Pseudomonadati</taxon>
        <taxon>Pseudomonadota</taxon>
        <taxon>Alphaproteobacteria</taxon>
        <taxon>Hyphomicrobiales</taxon>
        <taxon>Xanthobacteraceae</taxon>
        <taxon>Azorhizobium</taxon>
    </lineage>
</organism>
<accession>A8HW39</accession>
<dbReference type="SUPFAM" id="SSF48498">
    <property type="entry name" value="Tetracyclin repressor-like, C-terminal domain"/>
    <property type="match status" value="1"/>
</dbReference>
<reference evidence="4 5" key="3">
    <citation type="journal article" date="2008" name="BMC Genomics">
        <title>The genome of the versatile nitrogen fixer Azorhizobium caulinodans ORS571.</title>
        <authorList>
            <person name="Lee KB."/>
            <person name="Backer P.D."/>
            <person name="Aono T."/>
            <person name="Liu CT."/>
            <person name="Suzuki S."/>
            <person name="Suzuki T."/>
            <person name="Kaneko T."/>
            <person name="Yamada M."/>
            <person name="Tabata S."/>
            <person name="Kupfer D.M."/>
            <person name="Najar F.Z."/>
            <person name="Wiley G.B."/>
            <person name="Roe B."/>
            <person name="Binnewies T.T."/>
            <person name="Ussery D.W."/>
            <person name="D'Haeze W."/>
            <person name="Herder J.D."/>
            <person name="Gevers D."/>
            <person name="Vereecke D."/>
            <person name="Holsters M."/>
            <person name="Oyaizu H."/>
        </authorList>
    </citation>
    <scope>NUCLEOTIDE SEQUENCE [LARGE SCALE GENOMIC DNA]</scope>
    <source>
        <strain evidence="5">ATCC 43989 / DSM 5975 / JCM 20966 / LMG 6465 / NBRC 14845 / NCIMB 13405 / ORS 571</strain>
    </source>
</reference>
<dbReference type="STRING" id="438753.AZC_4389"/>
<proteinExistence type="predicted"/>
<dbReference type="SUPFAM" id="SSF46689">
    <property type="entry name" value="Homeodomain-like"/>
    <property type="match status" value="1"/>
</dbReference>
<dbReference type="KEGG" id="azc:AZC_4389"/>
<reference evidence="4 5" key="6">
    <citation type="journal article" date="2011" name="Appl. Environ. Microbiol.">
        <title>Involvement of the azorhizobial chromosome partition gene (parA) in the onset of bacteroid differentiation during Sesbania rostrata stem nodule development.</title>
        <authorList>
            <person name="Liu CT."/>
            <person name="Lee KB."/>
            <person name="Wang YS."/>
            <person name="Peng MH."/>
            <person name="Lee KT."/>
            <person name="Suzuki S."/>
            <person name="Suzuki T."/>
            <person name="Oyaizu H."/>
        </authorList>
    </citation>
    <scope>NUCLEOTIDE SEQUENCE [LARGE SCALE GENOMIC DNA]</scope>
    <source>
        <strain evidence="5">ATCC 43989 / DSM 5975 / JCM 20966 / LMG 6465 / NBRC 14845 / NCIMB 13405 / ORS 571</strain>
    </source>
</reference>
<dbReference type="GO" id="GO:0003677">
    <property type="term" value="F:DNA binding"/>
    <property type="evidence" value="ECO:0007669"/>
    <property type="project" value="UniProtKB-UniRule"/>
</dbReference>
<dbReference type="Proteomes" id="UP000000270">
    <property type="component" value="Chromosome"/>
</dbReference>
<name>A8HW39_AZOC5</name>
<gene>
    <name evidence="4" type="primary">tetR</name>
    <name evidence="4" type="ordered locus">AZC_4389</name>
</gene>
<dbReference type="PROSITE" id="PS50977">
    <property type="entry name" value="HTH_TETR_2"/>
    <property type="match status" value="1"/>
</dbReference>
<evidence type="ECO:0000313" key="4">
    <source>
        <dbReference type="EMBL" id="BAF90387.1"/>
    </source>
</evidence>
<evidence type="ECO:0000259" key="3">
    <source>
        <dbReference type="PROSITE" id="PS50977"/>
    </source>
</evidence>
<dbReference type="HOGENOM" id="CLU_069356_10_1_5"/>
<reference evidence="4 5" key="5">
    <citation type="journal article" date="2010" name="Appl. Environ. Microbiol.">
        <title>phrR-like gene praR of Azorhizobium caulinodans ORS571 is essential for symbiosis with Sesbania rostrata and is involved in expression of reb genes.</title>
        <authorList>
            <person name="Akiba N."/>
            <person name="Aono T."/>
            <person name="Toyazaki H."/>
            <person name="Sato S."/>
            <person name="Oyaizu H."/>
        </authorList>
    </citation>
    <scope>NUCLEOTIDE SEQUENCE [LARGE SCALE GENOMIC DNA]</scope>
    <source>
        <strain evidence="5">ATCC 43989 / DSM 5975 / JCM 20966 / LMG 6465 / NBRC 14845 / NCIMB 13405 / ORS 571</strain>
    </source>
</reference>
<evidence type="ECO:0000256" key="2">
    <source>
        <dbReference type="PROSITE-ProRule" id="PRU00335"/>
    </source>
</evidence>
<dbReference type="Gene3D" id="1.10.357.10">
    <property type="entry name" value="Tetracycline Repressor, domain 2"/>
    <property type="match status" value="1"/>
</dbReference>